<gene>
    <name evidence="2" type="ORF">KCG45_06715</name>
</gene>
<keyword evidence="1" id="KW-1133">Transmembrane helix</keyword>
<keyword evidence="1" id="KW-0812">Transmembrane</keyword>
<evidence type="ECO:0000313" key="3">
    <source>
        <dbReference type="Proteomes" id="UP000699975"/>
    </source>
</evidence>
<dbReference type="Proteomes" id="UP000699975">
    <property type="component" value="Unassembled WGS sequence"/>
</dbReference>
<feature type="transmembrane region" description="Helical" evidence="1">
    <location>
        <begin position="12"/>
        <end position="30"/>
    </location>
</feature>
<feature type="transmembrane region" description="Helical" evidence="1">
    <location>
        <begin position="165"/>
        <end position="182"/>
    </location>
</feature>
<evidence type="ECO:0000256" key="1">
    <source>
        <dbReference type="SAM" id="Phobius"/>
    </source>
</evidence>
<accession>A0ABS6SMZ7</accession>
<comment type="caution">
    <text evidence="2">The sequence shown here is derived from an EMBL/GenBank/DDBJ whole genome shotgun (WGS) entry which is preliminary data.</text>
</comment>
<dbReference type="RefSeq" id="WP_218316275.1">
    <property type="nucleotide sequence ID" value="NZ_JAGSPB010000001.1"/>
</dbReference>
<keyword evidence="1" id="KW-0472">Membrane</keyword>
<name>A0ABS6SMZ7_9SPHN</name>
<sequence length="215" mass="22412">MSSLSKWGGASALAIAASYIFGFAMFLGVIDRTGYERGAGDIAFVIDQHAMMSLALIVLYPLAASALCILVVALRRAVPDSGWGEVAAIFGGIWAALLFASGFVGLSGMQAVVSLADDAPDMAQSTWAAVATIQDALGGGIELVGGIWMALVSWMTMRSGIVPRALAWTGMFFGAVGCATVIPDFGDLVDIFGLGQILWFSWIGVVLLRAPSKTI</sequence>
<keyword evidence="3" id="KW-1185">Reference proteome</keyword>
<reference evidence="2 3" key="1">
    <citation type="submission" date="2021-04" db="EMBL/GenBank/DDBJ databases">
        <authorList>
            <person name="Pira H."/>
            <person name="Risdian C."/>
            <person name="Wink J."/>
        </authorList>
    </citation>
    <scope>NUCLEOTIDE SEQUENCE [LARGE SCALE GENOMIC DNA]</scope>
    <source>
        <strain evidence="2 3">WH131</strain>
    </source>
</reference>
<feature type="transmembrane region" description="Helical" evidence="1">
    <location>
        <begin position="188"/>
        <end position="208"/>
    </location>
</feature>
<feature type="transmembrane region" description="Helical" evidence="1">
    <location>
        <begin position="50"/>
        <end position="74"/>
    </location>
</feature>
<proteinExistence type="predicted"/>
<feature type="transmembrane region" description="Helical" evidence="1">
    <location>
        <begin position="86"/>
        <end position="106"/>
    </location>
</feature>
<feature type="transmembrane region" description="Helical" evidence="1">
    <location>
        <begin position="126"/>
        <end position="153"/>
    </location>
</feature>
<evidence type="ECO:0000313" key="2">
    <source>
        <dbReference type="EMBL" id="MBV7265867.1"/>
    </source>
</evidence>
<protein>
    <submittedName>
        <fullName evidence="2">DUF4386 family protein</fullName>
    </submittedName>
</protein>
<dbReference type="EMBL" id="JAGSPB010000001">
    <property type="protein sequence ID" value="MBV7265867.1"/>
    <property type="molecule type" value="Genomic_DNA"/>
</dbReference>
<organism evidence="2 3">
    <name type="scientific">Erythrobacter ani</name>
    <dbReference type="NCBI Taxonomy" id="2827235"/>
    <lineage>
        <taxon>Bacteria</taxon>
        <taxon>Pseudomonadati</taxon>
        <taxon>Pseudomonadota</taxon>
        <taxon>Alphaproteobacteria</taxon>
        <taxon>Sphingomonadales</taxon>
        <taxon>Erythrobacteraceae</taxon>
        <taxon>Erythrobacter/Porphyrobacter group</taxon>
        <taxon>Erythrobacter</taxon>
    </lineage>
</organism>